<evidence type="ECO:0000256" key="5">
    <source>
        <dbReference type="ARBA" id="ARBA00013189"/>
    </source>
</evidence>
<evidence type="ECO:0000313" key="12">
    <source>
        <dbReference type="Proteomes" id="UP001248581"/>
    </source>
</evidence>
<dbReference type="Pfam" id="PF16363">
    <property type="entry name" value="GDP_Man_Dehyd"/>
    <property type="match status" value="1"/>
</dbReference>
<dbReference type="Proteomes" id="UP001248581">
    <property type="component" value="Chromosome"/>
</dbReference>
<dbReference type="RefSeq" id="WP_348388334.1">
    <property type="nucleotide sequence ID" value="NZ_CP134146.1"/>
</dbReference>
<keyword evidence="8 9" id="KW-0413">Isomerase</keyword>
<evidence type="ECO:0000256" key="4">
    <source>
        <dbReference type="ARBA" id="ARBA00007637"/>
    </source>
</evidence>
<dbReference type="SUPFAM" id="SSF51735">
    <property type="entry name" value="NAD(P)-binding Rossmann-fold domains"/>
    <property type="match status" value="1"/>
</dbReference>
<evidence type="ECO:0000256" key="6">
    <source>
        <dbReference type="ARBA" id="ARBA00018569"/>
    </source>
</evidence>
<comment type="pathway">
    <text evidence="3 9">Carbohydrate metabolism; galactose metabolism.</text>
</comment>
<keyword evidence="7 9" id="KW-0520">NAD</keyword>
<dbReference type="EMBL" id="CP134146">
    <property type="protein sequence ID" value="WNC69190.1"/>
    <property type="molecule type" value="Genomic_DNA"/>
</dbReference>
<evidence type="ECO:0000313" key="11">
    <source>
        <dbReference type="EMBL" id="WNC69190.1"/>
    </source>
</evidence>
<dbReference type="GO" id="GO:0003978">
    <property type="term" value="F:UDP-glucose 4-epimerase activity"/>
    <property type="evidence" value="ECO:0007669"/>
    <property type="project" value="UniProtKB-EC"/>
</dbReference>
<dbReference type="PRINTS" id="PR01713">
    <property type="entry name" value="NUCEPIMERASE"/>
</dbReference>
<keyword evidence="12" id="KW-1185">Reference proteome</keyword>
<protein>
    <recommendedName>
        <fullName evidence="6 9">UDP-glucose 4-epimerase</fullName>
        <ecNumber evidence="5 9">5.1.3.2</ecNumber>
    </recommendedName>
</protein>
<dbReference type="InterPro" id="IPR005886">
    <property type="entry name" value="UDP_G4E"/>
</dbReference>
<dbReference type="EC" id="5.1.3.2" evidence="5 9"/>
<feature type="domain" description="NAD(P)-binding" evidence="10">
    <location>
        <begin position="4"/>
        <end position="324"/>
    </location>
</feature>
<dbReference type="PANTHER" id="PTHR43725">
    <property type="entry name" value="UDP-GLUCOSE 4-EPIMERASE"/>
    <property type="match status" value="1"/>
</dbReference>
<evidence type="ECO:0000256" key="1">
    <source>
        <dbReference type="ARBA" id="ARBA00000083"/>
    </source>
</evidence>
<evidence type="ECO:0000256" key="9">
    <source>
        <dbReference type="RuleBase" id="RU366046"/>
    </source>
</evidence>
<comment type="cofactor">
    <cofactor evidence="2 9">
        <name>NAD(+)</name>
        <dbReference type="ChEBI" id="CHEBI:57540"/>
    </cofactor>
</comment>
<evidence type="ECO:0000259" key="10">
    <source>
        <dbReference type="Pfam" id="PF16363"/>
    </source>
</evidence>
<dbReference type="Gene3D" id="3.90.25.10">
    <property type="entry name" value="UDP-galactose 4-epimerase, domain 1"/>
    <property type="match status" value="1"/>
</dbReference>
<dbReference type="NCBIfam" id="NF007956">
    <property type="entry name" value="PRK10675.1"/>
    <property type="match status" value="1"/>
</dbReference>
<keyword evidence="9" id="KW-0119">Carbohydrate metabolism</keyword>
<evidence type="ECO:0000256" key="7">
    <source>
        <dbReference type="ARBA" id="ARBA00023027"/>
    </source>
</evidence>
<dbReference type="CDD" id="cd05247">
    <property type="entry name" value="UDP_G4E_1_SDR_e"/>
    <property type="match status" value="1"/>
</dbReference>
<evidence type="ECO:0000256" key="2">
    <source>
        <dbReference type="ARBA" id="ARBA00001911"/>
    </source>
</evidence>
<organism evidence="11 12">
    <name type="scientific">Thalassotalea nanhaiensis</name>
    <dbReference type="NCBI Taxonomy" id="3065648"/>
    <lineage>
        <taxon>Bacteria</taxon>
        <taxon>Pseudomonadati</taxon>
        <taxon>Pseudomonadota</taxon>
        <taxon>Gammaproteobacteria</taxon>
        <taxon>Alteromonadales</taxon>
        <taxon>Colwelliaceae</taxon>
        <taxon>Thalassotalea</taxon>
    </lineage>
</organism>
<sequence length="335" mass="36578">MKVLVAGGLGYIGSHTCLALQKAGVTPIIYDNLSNASINVLEQLKHISGKDFTFVEGDIRNQALLEQVMQEHNVTAVLHFAALKAVGESCEQPRRYYDNNVAGSVVLLDAMANVGVKQIIFSSSATVYGDPQYLPLDENHPISATNPYGWTKVMVEQILQDNCQADAGNLAISLRYFNPVGAHPSGLLGESPNGIPNNLMPYIAQTAVGKREFVSVYGDDYDTPDGTGVRDYIHIMDLAEGHVAAFLNHKNDTSFIAYNLGTGQGYSVLDVIKAFSKAAKNEVPYKFAPRRSGDVACNYADASLAKQKLNWQATLGLPEMTEDTWRWQSKYPQGL</sequence>
<comment type="catalytic activity">
    <reaction evidence="1 9">
        <text>UDP-alpha-D-glucose = UDP-alpha-D-galactose</text>
        <dbReference type="Rhea" id="RHEA:22168"/>
        <dbReference type="ChEBI" id="CHEBI:58885"/>
        <dbReference type="ChEBI" id="CHEBI:66914"/>
        <dbReference type="EC" id="5.1.3.2"/>
    </reaction>
</comment>
<accession>A0ABY9TK69</accession>
<name>A0ABY9TK69_9GAMM</name>
<comment type="subunit">
    <text evidence="9">Homodimer.</text>
</comment>
<dbReference type="Gene3D" id="3.40.50.720">
    <property type="entry name" value="NAD(P)-binding Rossmann-like Domain"/>
    <property type="match status" value="1"/>
</dbReference>
<dbReference type="InterPro" id="IPR016040">
    <property type="entry name" value="NAD(P)-bd_dom"/>
</dbReference>
<comment type="similarity">
    <text evidence="4 9">Belongs to the NAD(P)-dependent epimerase/dehydratase family.</text>
</comment>
<evidence type="ECO:0000256" key="8">
    <source>
        <dbReference type="ARBA" id="ARBA00023235"/>
    </source>
</evidence>
<dbReference type="PANTHER" id="PTHR43725:SF47">
    <property type="entry name" value="UDP-GLUCOSE 4-EPIMERASE"/>
    <property type="match status" value="1"/>
</dbReference>
<dbReference type="InterPro" id="IPR036291">
    <property type="entry name" value="NAD(P)-bd_dom_sf"/>
</dbReference>
<proteinExistence type="inferred from homology"/>
<gene>
    <name evidence="11" type="primary">galE</name>
    <name evidence="11" type="ORF">RI845_03290</name>
</gene>
<dbReference type="NCBIfam" id="TIGR01179">
    <property type="entry name" value="galE"/>
    <property type="match status" value="1"/>
</dbReference>
<reference evidence="12" key="1">
    <citation type="submission" date="2023-09" db="EMBL/GenBank/DDBJ databases">
        <authorList>
            <person name="Li S."/>
            <person name="Li X."/>
            <person name="Zhang C."/>
            <person name="Zhao Z."/>
        </authorList>
    </citation>
    <scope>NUCLEOTIDE SEQUENCE [LARGE SCALE GENOMIC DNA]</scope>
    <source>
        <strain evidence="12">SQ345</strain>
    </source>
</reference>
<evidence type="ECO:0000256" key="3">
    <source>
        <dbReference type="ARBA" id="ARBA00004947"/>
    </source>
</evidence>